<feature type="coiled-coil region" evidence="1">
    <location>
        <begin position="135"/>
        <end position="190"/>
    </location>
</feature>
<evidence type="ECO:0000313" key="4">
    <source>
        <dbReference type="Proteomes" id="UP000054937"/>
    </source>
</evidence>
<feature type="region of interest" description="Disordered" evidence="2">
    <location>
        <begin position="630"/>
        <end position="685"/>
    </location>
</feature>
<feature type="compositionally biased region" description="Acidic residues" evidence="2">
    <location>
        <begin position="645"/>
        <end position="654"/>
    </location>
</feature>
<dbReference type="Proteomes" id="UP000054937">
    <property type="component" value="Unassembled WGS sequence"/>
</dbReference>
<protein>
    <submittedName>
        <fullName evidence="3">Uncharacterized protein</fullName>
    </submittedName>
</protein>
<reference evidence="3 4" key="1">
    <citation type="journal article" date="2015" name="Sci. Rep.">
        <title>Genome of the facultative scuticociliatosis pathogen Pseudocohnilembus persalinus provides insight into its virulence through horizontal gene transfer.</title>
        <authorList>
            <person name="Xiong J."/>
            <person name="Wang G."/>
            <person name="Cheng J."/>
            <person name="Tian M."/>
            <person name="Pan X."/>
            <person name="Warren A."/>
            <person name="Jiang C."/>
            <person name="Yuan D."/>
            <person name="Miao W."/>
        </authorList>
    </citation>
    <scope>NUCLEOTIDE SEQUENCE [LARGE SCALE GENOMIC DNA]</scope>
    <source>
        <strain evidence="3">36N120E</strain>
    </source>
</reference>
<dbReference type="InParanoid" id="A0A0V0Q9W7"/>
<feature type="coiled-coil region" evidence="1">
    <location>
        <begin position="919"/>
        <end position="949"/>
    </location>
</feature>
<feature type="region of interest" description="Disordered" evidence="2">
    <location>
        <begin position="1081"/>
        <end position="1116"/>
    </location>
</feature>
<evidence type="ECO:0000256" key="1">
    <source>
        <dbReference type="SAM" id="Coils"/>
    </source>
</evidence>
<feature type="compositionally biased region" description="Polar residues" evidence="2">
    <location>
        <begin position="1277"/>
        <end position="1288"/>
    </location>
</feature>
<feature type="compositionally biased region" description="Low complexity" evidence="2">
    <location>
        <begin position="660"/>
        <end position="671"/>
    </location>
</feature>
<comment type="caution">
    <text evidence="3">The sequence shown here is derived from an EMBL/GenBank/DDBJ whole genome shotgun (WGS) entry which is preliminary data.</text>
</comment>
<name>A0A0V0Q9W7_PSEPJ</name>
<feature type="coiled-coil region" evidence="1">
    <location>
        <begin position="215"/>
        <end position="292"/>
    </location>
</feature>
<keyword evidence="4" id="KW-1185">Reference proteome</keyword>
<organism evidence="3 4">
    <name type="scientific">Pseudocohnilembus persalinus</name>
    <name type="common">Ciliate</name>
    <dbReference type="NCBI Taxonomy" id="266149"/>
    <lineage>
        <taxon>Eukaryota</taxon>
        <taxon>Sar</taxon>
        <taxon>Alveolata</taxon>
        <taxon>Ciliophora</taxon>
        <taxon>Intramacronucleata</taxon>
        <taxon>Oligohymenophorea</taxon>
        <taxon>Scuticociliatia</taxon>
        <taxon>Philasterida</taxon>
        <taxon>Pseudocohnilembidae</taxon>
        <taxon>Pseudocohnilembus</taxon>
    </lineage>
</organism>
<evidence type="ECO:0000256" key="2">
    <source>
        <dbReference type="SAM" id="MobiDB-lite"/>
    </source>
</evidence>
<keyword evidence="1" id="KW-0175">Coiled coil</keyword>
<feature type="compositionally biased region" description="Basic residues" evidence="2">
    <location>
        <begin position="353"/>
        <end position="368"/>
    </location>
</feature>
<dbReference type="EMBL" id="LDAU01000226">
    <property type="protein sequence ID" value="KRW98871.1"/>
    <property type="molecule type" value="Genomic_DNA"/>
</dbReference>
<feature type="region of interest" description="Disordered" evidence="2">
    <location>
        <begin position="348"/>
        <end position="417"/>
    </location>
</feature>
<feature type="compositionally biased region" description="Basic and acidic residues" evidence="2">
    <location>
        <begin position="630"/>
        <end position="644"/>
    </location>
</feature>
<evidence type="ECO:0000313" key="3">
    <source>
        <dbReference type="EMBL" id="KRW98871.1"/>
    </source>
</evidence>
<feature type="compositionally biased region" description="Polar residues" evidence="2">
    <location>
        <begin position="369"/>
        <end position="386"/>
    </location>
</feature>
<gene>
    <name evidence="3" type="ORF">PPERSA_07369</name>
</gene>
<accession>A0A0V0Q9W7</accession>
<feature type="region of interest" description="Disordered" evidence="2">
    <location>
        <begin position="1134"/>
        <end position="1175"/>
    </location>
</feature>
<proteinExistence type="predicted"/>
<sequence>MKSFMLTRQNKQHEDALYRKQKEYENKLNQKRQLLHQEFKLKDFNDQIIDKAEDIIPVKFNEIYCKWLNVNKKQENTLNKLQEQLNNERDKMEFEKGPDESKFSKFEPNFSVAFSNKRKKDLGTTMLSLKGFKDKNYLQENIEKLETTLQEKEEQFRQEQEQTKRLKERINQITLSKKQQKEELNQIKKMSELMAIKQNQFNEITRKAQTKAIQRKIEEKKNEQEINSIKEMENQYIQTKKQKLDVLQKQNEKQEISIAQIQVKILELQKKNALLTEEIEKLDQEILLKQEKEKKNYIIGQQIWLLDNVEKLFLKSDPETEFDKYQTDVISTNNLDLDYQINILDLQGNNSRQKTKGKKGHLSSKQKSNKAQMSKSRQPSPISNKSGLLEVQDKNLNQGRRKSVSMSKLPDKSSSKRCSKMDIDVFNSQAINQSQILNLKDPNQDKNIKDVEFLKKNHEVHQWLLHQQAPLLNRSQILKYLEEYYQSHHNPQNLNEVTEQICKHYYMIQQQIDGQENWLEYLTQQRKNYQQELKELDEEIEQQRKNNPFLDTYTYDNESNIQNNHEYLVPQQFQQIQYQKSIQMEKSEEKVRENLNDTDNENFENYKEDYFLEQGIAMDTGIMEIKNEKIDKKQDQKAQKITEKEEQEEQENEENDSKSQKIQNFDKNQNQNKEEEEEEEKKNGKKIVTVNLLGGAFEDDAHRDRDPNIKKYDQWSENNQKFIFSIFYNVQEFLQKIMDMVFIMAKKAFIPEELYQDINSCYQRVFQDYATPQYFALKMFAGTQRASKINNIAGIVQSYWKKYEPLSTSEMNKDEFMNILLKQIGQLRSLAFDNMAKKQIELFDHFLTVFKLIQKYSQQVYESIKKQNPNFEIVIFKPLNIPKHAYIQAQYNLITERMMGQKVSFGEEHIKLLQDTQSLQQNQERNQFVENQRNQIQEQINEIKYYDQKKQQEQIQKQKEDDEKRQVYFRLLEEKPIRKHLTFEERQKYNNWKYPSQSTQFELPQFSNYGKKYLNNLYNSSNSNSISQQNIKLPQTTSHKSIKKLEYPTIDINKETLKYARSTSNKDFNFNTQSNFFENTLKQKQQQQKNKPKTSEGLRKTKKSFNLINKQPKKNQTHIEQLKNIIKQENYGLEKTEEPSKNQQNLENLEKSQKTTKKPQKQLILPRQIRPKTQENLNTHIFQKKSYNNNFTNNNSQQNEEFKNSLHYKWIQQNQKSQQKNMNFQPVDLKSKNQIQNQNQVQNENLNYQNQNQNQFQNQNQVLNQSQQNQLLASENGQRPTGYKQKNNLSHKKNTQSVENVLKTNGSDNYKQNDFYINKYLPNQSSQADFQSTTYQDGTQSQYSLQTRKFGDNLKGQSQLSNRIQQIDEY</sequence>
<feature type="region of interest" description="Disordered" evidence="2">
    <location>
        <begin position="1277"/>
        <end position="1296"/>
    </location>
</feature>
<feature type="coiled-coil region" evidence="1">
    <location>
        <begin position="519"/>
        <end position="546"/>
    </location>
</feature>